<sequence length="85" mass="9432">MIRFITEHRDRFGVEAICRVLRAAVRGFITSRGYRAAVRRGPSARSLSDQVLGAEIERLHSENYGVYGGAENARTHGAARVGDWS</sequence>
<name>A0A7W3PMC7_9MICO</name>
<comment type="caution">
    <text evidence="1">The sequence shown here is derived from an EMBL/GenBank/DDBJ whole genome shotgun (WGS) entry which is preliminary data.</text>
</comment>
<keyword evidence="2" id="KW-1185">Reference proteome</keyword>
<proteinExistence type="predicted"/>
<dbReference type="AlphaFoldDB" id="A0A7W3PMC7"/>
<dbReference type="EMBL" id="JACGWY010000004">
    <property type="protein sequence ID" value="MBA8817078.1"/>
    <property type="molecule type" value="Genomic_DNA"/>
</dbReference>
<dbReference type="Proteomes" id="UP000526083">
    <property type="component" value="Unassembled WGS sequence"/>
</dbReference>
<gene>
    <name evidence="1" type="ORF">FHX48_002172</name>
</gene>
<organism evidence="1 2">
    <name type="scientific">Microbacterium halimionae</name>
    <dbReference type="NCBI Taxonomy" id="1526413"/>
    <lineage>
        <taxon>Bacteria</taxon>
        <taxon>Bacillati</taxon>
        <taxon>Actinomycetota</taxon>
        <taxon>Actinomycetes</taxon>
        <taxon>Micrococcales</taxon>
        <taxon>Microbacteriaceae</taxon>
        <taxon>Microbacterium</taxon>
    </lineage>
</organism>
<evidence type="ECO:0008006" key="3">
    <source>
        <dbReference type="Google" id="ProtNLM"/>
    </source>
</evidence>
<evidence type="ECO:0000313" key="2">
    <source>
        <dbReference type="Proteomes" id="UP000526083"/>
    </source>
</evidence>
<accession>A0A7W3PMC7</accession>
<reference evidence="1 2" key="1">
    <citation type="submission" date="2020-07" db="EMBL/GenBank/DDBJ databases">
        <title>Sequencing the genomes of 1000 actinobacteria strains.</title>
        <authorList>
            <person name="Klenk H.-P."/>
        </authorList>
    </citation>
    <scope>NUCLEOTIDE SEQUENCE [LARGE SCALE GENOMIC DNA]</scope>
    <source>
        <strain evidence="1 2">DSM 27576</strain>
    </source>
</reference>
<protein>
    <recommendedName>
        <fullName evidence="3">HTH-like domain-containing protein</fullName>
    </recommendedName>
</protein>
<evidence type="ECO:0000313" key="1">
    <source>
        <dbReference type="EMBL" id="MBA8817078.1"/>
    </source>
</evidence>